<organism evidence="3 4">
    <name type="scientific">Streptomyces coryli</name>
    <dbReference type="NCBI Taxonomy" id="1128680"/>
    <lineage>
        <taxon>Bacteria</taxon>
        <taxon>Bacillati</taxon>
        <taxon>Actinomycetota</taxon>
        <taxon>Actinomycetes</taxon>
        <taxon>Kitasatosporales</taxon>
        <taxon>Streptomycetaceae</taxon>
        <taxon>Streptomyces</taxon>
    </lineage>
</organism>
<dbReference type="PANTHER" id="PTHR43884">
    <property type="entry name" value="ACYL-COA DEHYDROGENASE"/>
    <property type="match status" value="1"/>
</dbReference>
<dbReference type="EMBL" id="JAAKZV010000007">
    <property type="protein sequence ID" value="NGN62948.1"/>
    <property type="molecule type" value="Genomic_DNA"/>
</dbReference>
<proteinExistence type="predicted"/>
<keyword evidence="4" id="KW-1185">Reference proteome</keyword>
<evidence type="ECO:0000313" key="4">
    <source>
        <dbReference type="Proteomes" id="UP000481583"/>
    </source>
</evidence>
<dbReference type="Gene3D" id="1.10.540.10">
    <property type="entry name" value="Acyl-CoA dehydrogenase/oxidase, N-terminal domain"/>
    <property type="match status" value="1"/>
</dbReference>
<accession>A0A6G4TV11</accession>
<dbReference type="PIRSF" id="PIRSF016578">
    <property type="entry name" value="HsaA"/>
    <property type="match status" value="1"/>
</dbReference>
<dbReference type="InterPro" id="IPR037069">
    <property type="entry name" value="AcylCoA_DH/ox_N_sf"/>
</dbReference>
<dbReference type="InterPro" id="IPR046373">
    <property type="entry name" value="Acyl-CoA_Oxase/DH_mid-dom_sf"/>
</dbReference>
<dbReference type="Proteomes" id="UP000481583">
    <property type="component" value="Unassembled WGS sequence"/>
</dbReference>
<protein>
    <submittedName>
        <fullName evidence="3">Acyl-CoA/acyl-ACP dehydrogenase</fullName>
    </submittedName>
</protein>
<feature type="domain" description="Acyl-CoA dehydrogenase/oxidase N-terminal" evidence="2">
    <location>
        <begin position="62"/>
        <end position="167"/>
    </location>
</feature>
<dbReference type="SUPFAM" id="SSF56645">
    <property type="entry name" value="Acyl-CoA dehydrogenase NM domain-like"/>
    <property type="match status" value="1"/>
</dbReference>
<gene>
    <name evidence="3" type="ORF">G5C51_03390</name>
</gene>
<evidence type="ECO:0000259" key="2">
    <source>
        <dbReference type="Pfam" id="PF02771"/>
    </source>
</evidence>
<dbReference type="GO" id="GO:0050660">
    <property type="term" value="F:flavin adenine dinucleotide binding"/>
    <property type="evidence" value="ECO:0007669"/>
    <property type="project" value="InterPro"/>
</dbReference>
<name>A0A6G4TV11_9ACTN</name>
<dbReference type="Pfam" id="PF02771">
    <property type="entry name" value="Acyl-CoA_dh_N"/>
    <property type="match status" value="1"/>
</dbReference>
<dbReference type="Gene3D" id="2.40.110.10">
    <property type="entry name" value="Butyryl-CoA Dehydrogenase, subunit A, domain 2"/>
    <property type="match status" value="1"/>
</dbReference>
<feature type="region of interest" description="Disordered" evidence="1">
    <location>
        <begin position="1"/>
        <end position="49"/>
    </location>
</feature>
<feature type="compositionally biased region" description="Basic residues" evidence="1">
    <location>
        <begin position="1"/>
        <end position="13"/>
    </location>
</feature>
<evidence type="ECO:0000256" key="1">
    <source>
        <dbReference type="SAM" id="MobiDB-lite"/>
    </source>
</evidence>
<comment type="caution">
    <text evidence="3">The sequence shown here is derived from an EMBL/GenBank/DDBJ whole genome shotgun (WGS) entry which is preliminary data.</text>
</comment>
<evidence type="ECO:0000313" key="3">
    <source>
        <dbReference type="EMBL" id="NGN62948.1"/>
    </source>
</evidence>
<sequence>MRWSRRSGTRPRTRPPTGTGNPSKPSTPWPGATPPAGRRGTRTIKSGRCLPYRKDPRVTADLLKRARTLADDVLYPAADRVDAEEAFPPGHFEPLAEAGLYGIAAPPEAGGPEELDLAGFARVVEVVASGCLATAFVWLQHHGAVRAAAASERPGIRENWLQPLATGRRRAGLALAGQLPGEPRLRAEAVAGGYRLTGASPFVTGWGLVDTLYAAARDADDRIVWMFLDAAEGDGLSAQPLPLSAVDAARTAELRFDGLYVPEERVTGTLPYADWPARDAQGLRTNGSLSLGLASRCGTLLGIGTGDTDPELDACRRALDMADAEAMAAARADAAALALRRAAAVVVARGASSVLRGRPGQRLLREAGFLQVFGTRAAIKEELLARWMP</sequence>
<dbReference type="InterPro" id="IPR013786">
    <property type="entry name" value="AcylCoA_DH/ox_N"/>
</dbReference>
<dbReference type="GO" id="GO:0003995">
    <property type="term" value="F:acyl-CoA dehydrogenase activity"/>
    <property type="evidence" value="ECO:0007669"/>
    <property type="project" value="TreeGrafter"/>
</dbReference>
<reference evidence="3 4" key="1">
    <citation type="submission" date="2020-02" db="EMBL/GenBank/DDBJ databases">
        <title>Whole-genome analyses of novel actinobacteria.</title>
        <authorList>
            <person name="Sahin N."/>
        </authorList>
    </citation>
    <scope>NUCLEOTIDE SEQUENCE [LARGE SCALE GENOMIC DNA]</scope>
    <source>
        <strain evidence="3 4">A7024</strain>
    </source>
</reference>
<dbReference type="AlphaFoldDB" id="A0A6G4TV11"/>
<dbReference type="InterPro" id="IPR009100">
    <property type="entry name" value="AcylCoA_DH/oxidase_NM_dom_sf"/>
</dbReference>
<dbReference type="PANTHER" id="PTHR43884:SF12">
    <property type="entry name" value="ISOVALERYL-COA DEHYDROGENASE, MITOCHONDRIAL-RELATED"/>
    <property type="match status" value="1"/>
</dbReference>